<dbReference type="EMBL" id="UINC01007172">
    <property type="protein sequence ID" value="SVA31811.1"/>
    <property type="molecule type" value="Genomic_DNA"/>
</dbReference>
<name>A0A381UVN4_9ZZZZ</name>
<accession>A0A381UVN4</accession>
<dbReference type="AlphaFoldDB" id="A0A381UVN4"/>
<gene>
    <name evidence="1" type="ORF">METZ01_LOCUS84665</name>
</gene>
<organism evidence="1">
    <name type="scientific">marine metagenome</name>
    <dbReference type="NCBI Taxonomy" id="408172"/>
    <lineage>
        <taxon>unclassified sequences</taxon>
        <taxon>metagenomes</taxon>
        <taxon>ecological metagenomes</taxon>
    </lineage>
</organism>
<evidence type="ECO:0000313" key="1">
    <source>
        <dbReference type="EMBL" id="SVA31811.1"/>
    </source>
</evidence>
<feature type="non-terminal residue" evidence="1">
    <location>
        <position position="28"/>
    </location>
</feature>
<sequence>MELFLDGTTQVSLKPYGKIKPLEKHGIS</sequence>
<protein>
    <submittedName>
        <fullName evidence="1">Uncharacterized protein</fullName>
    </submittedName>
</protein>
<proteinExistence type="predicted"/>
<reference evidence="1" key="1">
    <citation type="submission" date="2018-05" db="EMBL/GenBank/DDBJ databases">
        <authorList>
            <person name="Lanie J.A."/>
            <person name="Ng W.-L."/>
            <person name="Kazmierczak K.M."/>
            <person name="Andrzejewski T.M."/>
            <person name="Davidsen T.M."/>
            <person name="Wayne K.J."/>
            <person name="Tettelin H."/>
            <person name="Glass J.I."/>
            <person name="Rusch D."/>
            <person name="Podicherti R."/>
            <person name="Tsui H.-C.T."/>
            <person name="Winkler M.E."/>
        </authorList>
    </citation>
    <scope>NUCLEOTIDE SEQUENCE</scope>
</reference>